<keyword evidence="4" id="KW-1185">Reference proteome</keyword>
<organism evidence="3 4">
    <name type="scientific">Falsiroseomonas stagni DSM 19981</name>
    <dbReference type="NCBI Taxonomy" id="1123062"/>
    <lineage>
        <taxon>Bacteria</taxon>
        <taxon>Pseudomonadati</taxon>
        <taxon>Pseudomonadota</taxon>
        <taxon>Alphaproteobacteria</taxon>
        <taxon>Acetobacterales</taxon>
        <taxon>Roseomonadaceae</taxon>
        <taxon>Falsiroseomonas</taxon>
    </lineage>
</organism>
<dbReference type="RefSeq" id="WP_092959624.1">
    <property type="nucleotide sequence ID" value="NZ_FOSQ01000003.1"/>
</dbReference>
<dbReference type="InterPro" id="IPR029058">
    <property type="entry name" value="AB_hydrolase_fold"/>
</dbReference>
<dbReference type="GO" id="GO:0016787">
    <property type="term" value="F:hydrolase activity"/>
    <property type="evidence" value="ECO:0007669"/>
    <property type="project" value="UniProtKB-KW"/>
</dbReference>
<dbReference type="AlphaFoldDB" id="A0A1I4ACB4"/>
<dbReference type="InterPro" id="IPR050300">
    <property type="entry name" value="GDXG_lipolytic_enzyme"/>
</dbReference>
<dbReference type="OrthoDB" id="9771666at2"/>
<protein>
    <submittedName>
        <fullName evidence="3">Acetyl esterase/lipase</fullName>
    </submittedName>
</protein>
<keyword evidence="1" id="KW-0378">Hydrolase</keyword>
<dbReference type="Pfam" id="PF20434">
    <property type="entry name" value="BD-FAE"/>
    <property type="match status" value="1"/>
</dbReference>
<evidence type="ECO:0000313" key="4">
    <source>
        <dbReference type="Proteomes" id="UP000199473"/>
    </source>
</evidence>
<dbReference type="SUPFAM" id="SSF53474">
    <property type="entry name" value="alpha/beta-Hydrolases"/>
    <property type="match status" value="1"/>
</dbReference>
<dbReference type="STRING" id="1123062.SAMN02745775_103339"/>
<evidence type="ECO:0000259" key="2">
    <source>
        <dbReference type="Pfam" id="PF20434"/>
    </source>
</evidence>
<dbReference type="Gene3D" id="3.40.50.1820">
    <property type="entry name" value="alpha/beta hydrolase"/>
    <property type="match status" value="1"/>
</dbReference>
<evidence type="ECO:0000256" key="1">
    <source>
        <dbReference type="ARBA" id="ARBA00022801"/>
    </source>
</evidence>
<dbReference type="EMBL" id="FOSQ01000003">
    <property type="protein sequence ID" value="SFK54035.1"/>
    <property type="molecule type" value="Genomic_DNA"/>
</dbReference>
<feature type="domain" description="BD-FAE-like" evidence="2">
    <location>
        <begin position="78"/>
        <end position="306"/>
    </location>
</feature>
<dbReference type="PANTHER" id="PTHR48081:SF13">
    <property type="entry name" value="ALPHA_BETA HYDROLASE"/>
    <property type="match status" value="1"/>
</dbReference>
<proteinExistence type="predicted"/>
<reference evidence="3 4" key="1">
    <citation type="submission" date="2016-10" db="EMBL/GenBank/DDBJ databases">
        <authorList>
            <person name="de Groot N.N."/>
        </authorList>
    </citation>
    <scope>NUCLEOTIDE SEQUENCE [LARGE SCALE GENOMIC DNA]</scope>
    <source>
        <strain evidence="3 4">DSM 19981</strain>
    </source>
</reference>
<dbReference type="PANTHER" id="PTHR48081">
    <property type="entry name" value="AB HYDROLASE SUPERFAMILY PROTEIN C4A8.06C"/>
    <property type="match status" value="1"/>
</dbReference>
<name>A0A1I4ACB4_9PROT</name>
<dbReference type="Proteomes" id="UP000199473">
    <property type="component" value="Unassembled WGS sequence"/>
</dbReference>
<accession>A0A1I4ACB4</accession>
<evidence type="ECO:0000313" key="3">
    <source>
        <dbReference type="EMBL" id="SFK54035.1"/>
    </source>
</evidence>
<sequence length="359" mass="38311">MTMWKGLSGLALGILAWGGVALAETPGERVAGQAVVNYRIFGDVHEPWPERRHTFTGGVTGLADITYSTIAGYRPMKLDLYLPPPGGGPRPLIVYIHGGGWMGGGPRLSAAFANWPEVLASVAAEGFVVASVAYRFAGEEPFPAAIHDVKTAIRFLRAHAHRWGIDRERVGLWGASSGGQLAALAGTSCGVEALAPPVVAPRMNANVEQPISPPAGLLQQSDCAQAVAAWYGIFDFATLRRPPAGTTNHREHPYLNCGSATCPEERLNTPSPAHYVDRSDPPFLLIHGDADRTVPVAQSQEFHQRLRTASVAADLVILPGIDHSFIGGSHDQTRDTSRAMLARTLDFFATTLGSGRSGR</sequence>
<dbReference type="InterPro" id="IPR049492">
    <property type="entry name" value="BD-FAE-like_dom"/>
</dbReference>
<gene>
    <name evidence="3" type="ORF">SAMN02745775_103339</name>
</gene>